<evidence type="ECO:0000256" key="1">
    <source>
        <dbReference type="SAM" id="MobiDB-lite"/>
    </source>
</evidence>
<evidence type="ECO:0000313" key="2">
    <source>
        <dbReference type="EMBL" id="ETW76845.1"/>
    </source>
</evidence>
<dbReference type="RefSeq" id="XP_009551712.1">
    <property type="nucleotide sequence ID" value="XM_009553417.1"/>
</dbReference>
<feature type="compositionally biased region" description="Polar residues" evidence="1">
    <location>
        <begin position="149"/>
        <end position="159"/>
    </location>
</feature>
<dbReference type="Proteomes" id="UP000030671">
    <property type="component" value="Unassembled WGS sequence"/>
</dbReference>
<accession>W4JUU3</accession>
<dbReference type="GeneID" id="20666143"/>
<protein>
    <submittedName>
        <fullName evidence="2">Uncharacterized protein</fullName>
    </submittedName>
</protein>
<gene>
    <name evidence="2" type="ORF">HETIRDRAFT_106233</name>
</gene>
<dbReference type="KEGG" id="hir:HETIRDRAFT_106233"/>
<reference evidence="2 3" key="1">
    <citation type="journal article" date="2012" name="New Phytol.">
        <title>Insight into trade-off between wood decay and parasitism from the genome of a fungal forest pathogen.</title>
        <authorList>
            <person name="Olson A."/>
            <person name="Aerts A."/>
            <person name="Asiegbu F."/>
            <person name="Belbahri L."/>
            <person name="Bouzid O."/>
            <person name="Broberg A."/>
            <person name="Canback B."/>
            <person name="Coutinho P.M."/>
            <person name="Cullen D."/>
            <person name="Dalman K."/>
            <person name="Deflorio G."/>
            <person name="van Diepen L.T."/>
            <person name="Dunand C."/>
            <person name="Duplessis S."/>
            <person name="Durling M."/>
            <person name="Gonthier P."/>
            <person name="Grimwood J."/>
            <person name="Fossdal C.G."/>
            <person name="Hansson D."/>
            <person name="Henrissat B."/>
            <person name="Hietala A."/>
            <person name="Himmelstrand K."/>
            <person name="Hoffmeister D."/>
            <person name="Hogberg N."/>
            <person name="James T.Y."/>
            <person name="Karlsson M."/>
            <person name="Kohler A."/>
            <person name="Kues U."/>
            <person name="Lee Y.H."/>
            <person name="Lin Y.C."/>
            <person name="Lind M."/>
            <person name="Lindquist E."/>
            <person name="Lombard V."/>
            <person name="Lucas S."/>
            <person name="Lunden K."/>
            <person name="Morin E."/>
            <person name="Murat C."/>
            <person name="Park J."/>
            <person name="Raffaello T."/>
            <person name="Rouze P."/>
            <person name="Salamov A."/>
            <person name="Schmutz J."/>
            <person name="Solheim H."/>
            <person name="Stahlberg J."/>
            <person name="Velez H."/>
            <person name="de Vries R.P."/>
            <person name="Wiebenga A."/>
            <person name="Woodward S."/>
            <person name="Yakovlev I."/>
            <person name="Garbelotto M."/>
            <person name="Martin F."/>
            <person name="Grigoriev I.V."/>
            <person name="Stenlid J."/>
        </authorList>
    </citation>
    <scope>NUCLEOTIDE SEQUENCE [LARGE SCALE GENOMIC DNA]</scope>
    <source>
        <strain evidence="2 3">TC 32-1</strain>
    </source>
</reference>
<sequence>MAWTQASIRMQKSRKPALCTFRALPSIHTHSEPRHVPLTPIHASAIPHRISGLFGAHAGPSCVCAIPHECVSKDEHLDHTGRNAPSPSLLLAVTPPLPSSCSRLPIISCKELQPRSKQAKHPQSPTRLPANARVVFSNRVSDSRGPKESPNQGASNNLGRTPLALDIARALYL</sequence>
<feature type="region of interest" description="Disordered" evidence="1">
    <location>
        <begin position="113"/>
        <end position="159"/>
    </location>
</feature>
<dbReference type="HOGENOM" id="CLU_1547789_0_0_1"/>
<evidence type="ECO:0000313" key="3">
    <source>
        <dbReference type="Proteomes" id="UP000030671"/>
    </source>
</evidence>
<proteinExistence type="predicted"/>
<dbReference type="EMBL" id="KI925464">
    <property type="protein sequence ID" value="ETW76845.1"/>
    <property type="molecule type" value="Genomic_DNA"/>
</dbReference>
<organism evidence="2 3">
    <name type="scientific">Heterobasidion irregulare (strain TC 32-1)</name>
    <dbReference type="NCBI Taxonomy" id="747525"/>
    <lineage>
        <taxon>Eukaryota</taxon>
        <taxon>Fungi</taxon>
        <taxon>Dikarya</taxon>
        <taxon>Basidiomycota</taxon>
        <taxon>Agaricomycotina</taxon>
        <taxon>Agaricomycetes</taxon>
        <taxon>Russulales</taxon>
        <taxon>Bondarzewiaceae</taxon>
        <taxon>Heterobasidion</taxon>
        <taxon>Heterobasidion annosum species complex</taxon>
    </lineage>
</organism>
<dbReference type="AlphaFoldDB" id="W4JUU3"/>
<dbReference type="InParanoid" id="W4JUU3"/>
<name>W4JUU3_HETIT</name>
<keyword evidence="3" id="KW-1185">Reference proteome</keyword>